<dbReference type="Gene3D" id="3.10.10.10">
    <property type="entry name" value="HIV Type 1 Reverse Transcriptase, subunit A, domain 1"/>
    <property type="match status" value="1"/>
</dbReference>
<dbReference type="FunFam" id="3.30.70.270:FF:000020">
    <property type="entry name" value="Transposon Tf2-6 polyprotein-like Protein"/>
    <property type="match status" value="1"/>
</dbReference>
<evidence type="ECO:0000259" key="2">
    <source>
        <dbReference type="Pfam" id="PF00078"/>
    </source>
</evidence>
<dbReference type="Gene3D" id="3.30.70.270">
    <property type="match status" value="2"/>
</dbReference>
<feature type="region of interest" description="Disordered" evidence="1">
    <location>
        <begin position="429"/>
        <end position="452"/>
    </location>
</feature>
<dbReference type="AlphaFoldDB" id="A0AAD8VSH3"/>
<dbReference type="InterPro" id="IPR043128">
    <property type="entry name" value="Rev_trsase/Diguanyl_cyclase"/>
</dbReference>
<comment type="caution">
    <text evidence="3">The sequence shown here is derived from an EMBL/GenBank/DDBJ whole genome shotgun (WGS) entry which is preliminary data.</text>
</comment>
<feature type="domain" description="Reverse transcriptase" evidence="2">
    <location>
        <begin position="40"/>
        <end position="199"/>
    </location>
</feature>
<name>A0AAD8VSH3_LOLMU</name>
<protein>
    <recommendedName>
        <fullName evidence="2">Reverse transcriptase domain-containing protein</fullName>
    </recommendedName>
</protein>
<keyword evidence="4" id="KW-1185">Reference proteome</keyword>
<reference evidence="3" key="1">
    <citation type="submission" date="2023-07" db="EMBL/GenBank/DDBJ databases">
        <title>A chromosome-level genome assembly of Lolium multiflorum.</title>
        <authorList>
            <person name="Chen Y."/>
            <person name="Copetti D."/>
            <person name="Kolliker R."/>
            <person name="Studer B."/>
        </authorList>
    </citation>
    <scope>NUCLEOTIDE SEQUENCE</scope>
    <source>
        <strain evidence="3">02402/16</strain>
        <tissue evidence="3">Leaf</tissue>
    </source>
</reference>
<dbReference type="InterPro" id="IPR050951">
    <property type="entry name" value="Retrovirus_Pol_polyprotein"/>
</dbReference>
<sequence>MRRFSEPKRRAIGEEVNRLRKAGFIRELKEAEWVANPVMVPKKDTTALRMCIDYTGLNKHCPKDHFPLPRIDQIVDSTAGCDRLSFLDAYSGYNQIKLKREDQELTAFITPHGVFCYNVMTFGLKNAGATYQRCMQACLGEQIGRNIEVYIDDIVVKTKHAATLIDDLRETFDNLDKYKIKLNPKKCFFGVPGGQVLGYFISARGIEANPLKIKAILDMEPPKNLHQVQQLAGRLAALSRFIAKLGEKALPFYNLMKKSEKFEWTKEAQESFDNLKKILSTSPVLVTPLAHPQTNGQVERINGLIGDGLKKRLTGAEGAWVEELPSDSINPKSQSEDIVEEHPQQLAPSVGTLQAPDQTSADLIMSSTSSSAPPSPTLGGPVRFGSYEFTPHSDSSRSNFSDLQGNMEMTIGSVHYNVNAEGILQLLESPTSGSMSPSASSSLDLLAGLTSR</sequence>
<dbReference type="InterPro" id="IPR000477">
    <property type="entry name" value="RT_dom"/>
</dbReference>
<dbReference type="EMBL" id="JAUUTY010000006">
    <property type="protein sequence ID" value="KAK1616206.1"/>
    <property type="molecule type" value="Genomic_DNA"/>
</dbReference>
<dbReference type="CDD" id="cd01647">
    <property type="entry name" value="RT_LTR"/>
    <property type="match status" value="1"/>
</dbReference>
<dbReference type="Pfam" id="PF00078">
    <property type="entry name" value="RVT_1"/>
    <property type="match status" value="1"/>
</dbReference>
<dbReference type="PANTHER" id="PTHR37984">
    <property type="entry name" value="PROTEIN CBG26694"/>
    <property type="match status" value="1"/>
</dbReference>
<evidence type="ECO:0000313" key="4">
    <source>
        <dbReference type="Proteomes" id="UP001231189"/>
    </source>
</evidence>
<organism evidence="3 4">
    <name type="scientific">Lolium multiflorum</name>
    <name type="common">Italian ryegrass</name>
    <name type="synonym">Lolium perenne subsp. multiflorum</name>
    <dbReference type="NCBI Taxonomy" id="4521"/>
    <lineage>
        <taxon>Eukaryota</taxon>
        <taxon>Viridiplantae</taxon>
        <taxon>Streptophyta</taxon>
        <taxon>Embryophyta</taxon>
        <taxon>Tracheophyta</taxon>
        <taxon>Spermatophyta</taxon>
        <taxon>Magnoliopsida</taxon>
        <taxon>Liliopsida</taxon>
        <taxon>Poales</taxon>
        <taxon>Poaceae</taxon>
        <taxon>BOP clade</taxon>
        <taxon>Pooideae</taxon>
        <taxon>Poodae</taxon>
        <taxon>Poeae</taxon>
        <taxon>Poeae Chloroplast Group 2 (Poeae type)</taxon>
        <taxon>Loliodinae</taxon>
        <taxon>Loliinae</taxon>
        <taxon>Lolium</taxon>
    </lineage>
</organism>
<accession>A0AAD8VSH3</accession>
<dbReference type="InterPro" id="IPR043502">
    <property type="entry name" value="DNA/RNA_pol_sf"/>
</dbReference>
<gene>
    <name evidence="3" type="ORF">QYE76_021723</name>
</gene>
<dbReference type="SUPFAM" id="SSF56672">
    <property type="entry name" value="DNA/RNA polymerases"/>
    <property type="match status" value="1"/>
</dbReference>
<proteinExistence type="predicted"/>
<dbReference type="PANTHER" id="PTHR37984:SF5">
    <property type="entry name" value="PROTEIN NYNRIN-LIKE"/>
    <property type="match status" value="1"/>
</dbReference>
<evidence type="ECO:0000256" key="1">
    <source>
        <dbReference type="SAM" id="MobiDB-lite"/>
    </source>
</evidence>
<dbReference type="Proteomes" id="UP001231189">
    <property type="component" value="Unassembled WGS sequence"/>
</dbReference>
<evidence type="ECO:0000313" key="3">
    <source>
        <dbReference type="EMBL" id="KAK1616206.1"/>
    </source>
</evidence>